<dbReference type="EMBL" id="OZ020113">
    <property type="protein sequence ID" value="CAK9266466.1"/>
    <property type="molecule type" value="Genomic_DNA"/>
</dbReference>
<evidence type="ECO:0000313" key="5">
    <source>
        <dbReference type="Proteomes" id="UP001497444"/>
    </source>
</evidence>
<feature type="coiled-coil region" evidence="1">
    <location>
        <begin position="428"/>
        <end position="565"/>
    </location>
</feature>
<dbReference type="InterPro" id="IPR036871">
    <property type="entry name" value="PX_dom_sf"/>
</dbReference>
<evidence type="ECO:0000256" key="1">
    <source>
        <dbReference type="SAM" id="Coils"/>
    </source>
</evidence>
<accession>A0ABP0WHW6</accession>
<feature type="compositionally biased region" description="Basic residues" evidence="2">
    <location>
        <begin position="1"/>
        <end position="11"/>
    </location>
</feature>
<sequence>MSRRSPPRHRHDGTSPLPLGMDASPPPSQWNGAQTKWPHDSRSGWSYCAFIPSWVVLPEAKAVDGSFINPIVFFRVQVGIQSPEGVSTLRGILRRFSDFLKLFAALKRFFPKKKLPAAPAKHSLMRMNSNNSLLQERRYALEDWLGRLLADIVISRSAPMASFLELEAAARFAVQSIGDGQAQENAPVVAGLPPTNDASLHLEPSSNSRVSWIAGGSSIASGGLSNLEFGSDGTYTDSGVGTSMKGSDNGLEIEMKALAIEEQSTIVAAQSDCGDNLLPDQSTVLRTASNNTAEEGNQGGLTGVSSEVSGLEASMMNSLADIGYGKLEIHHRRVASQDSIASEISSVPGSELSRSILSDMPLEGSSWGLAGSGEPSGKDGMVADPDLLKGIGLIVPVDQRGKVRLLMVTLQRRLAVVKADMEDVLARLKQETAVKEFLTAKVRDLEGEVDRLRRKGREVLQEAVLTERDHVTSLQWELEECRAALHAAEETAHTYQDARVQIEQGQKEAEVKLERAEKAMQEMVQQLQSLQSDRDAVESQARTDKKLLVKEVRSLRHSQNELKQEAAHALEAKAALELSLQEEKHRQEEGRSARLKFLHEMGMLRKRLQECRVEILAKEDDTSANENRLAAGMTDAFELLSTSDNRISLLLAEAQLLAQDDVEPAARNGSPTKGHKPHSNGDTGRSNQQGADLQASSSDMEMESAFEKMLTDMFIDQAQLQRSLNSLTRNALVSNQQQRKDPVPAEASVVKQSLLNRFL</sequence>
<feature type="region of interest" description="Disordered" evidence="2">
    <location>
        <begin position="1"/>
        <end position="37"/>
    </location>
</feature>
<reference evidence="4" key="1">
    <citation type="submission" date="2024-02" db="EMBL/GenBank/DDBJ databases">
        <authorList>
            <consortium name="ELIXIR-Norway"/>
            <consortium name="Elixir Norway"/>
        </authorList>
    </citation>
    <scope>NUCLEOTIDE SEQUENCE</scope>
</reference>
<keyword evidence="1" id="KW-0175">Coiled coil</keyword>
<keyword evidence="5" id="KW-1185">Reference proteome</keyword>
<feature type="domain" description="PX" evidence="3">
    <location>
        <begin position="52"/>
        <end position="171"/>
    </location>
</feature>
<dbReference type="Gene3D" id="3.30.1520.10">
    <property type="entry name" value="Phox-like domain"/>
    <property type="match status" value="1"/>
</dbReference>
<feature type="compositionally biased region" description="Polar residues" evidence="2">
    <location>
        <begin position="680"/>
        <end position="699"/>
    </location>
</feature>
<gene>
    <name evidence="4" type="ORF">CSSPJE1EN1_LOCUS11944</name>
</gene>
<evidence type="ECO:0000259" key="3">
    <source>
        <dbReference type="PROSITE" id="PS50195"/>
    </source>
</evidence>
<dbReference type="InterPro" id="IPR001683">
    <property type="entry name" value="PX_dom"/>
</dbReference>
<name>A0ABP0WHW6_9BRYO</name>
<dbReference type="Proteomes" id="UP001497444">
    <property type="component" value="Chromosome 18"/>
</dbReference>
<dbReference type="PROSITE" id="PS50195">
    <property type="entry name" value="PX"/>
    <property type="match status" value="1"/>
</dbReference>
<organism evidence="4 5">
    <name type="scientific">Sphagnum jensenii</name>
    <dbReference type="NCBI Taxonomy" id="128206"/>
    <lineage>
        <taxon>Eukaryota</taxon>
        <taxon>Viridiplantae</taxon>
        <taxon>Streptophyta</taxon>
        <taxon>Embryophyta</taxon>
        <taxon>Bryophyta</taxon>
        <taxon>Sphagnophytina</taxon>
        <taxon>Sphagnopsida</taxon>
        <taxon>Sphagnales</taxon>
        <taxon>Sphagnaceae</taxon>
        <taxon>Sphagnum</taxon>
    </lineage>
</organism>
<evidence type="ECO:0000256" key="2">
    <source>
        <dbReference type="SAM" id="MobiDB-lite"/>
    </source>
</evidence>
<evidence type="ECO:0000313" key="4">
    <source>
        <dbReference type="EMBL" id="CAK9266466.1"/>
    </source>
</evidence>
<protein>
    <recommendedName>
        <fullName evidence="3">PX domain-containing protein</fullName>
    </recommendedName>
</protein>
<proteinExistence type="predicted"/>
<dbReference type="PANTHER" id="PTHR46856:SF1">
    <property type="entry name" value="PX DOMAIN-CONTAINING PROTEIN EREL1-RELATED"/>
    <property type="match status" value="1"/>
</dbReference>
<dbReference type="InterPro" id="IPR044588">
    <property type="entry name" value="EREX-like"/>
</dbReference>
<dbReference type="PANTHER" id="PTHR46856">
    <property type="entry name" value="PX DOMAIN-CONTAINING PROTEIN EREL1-RELATED"/>
    <property type="match status" value="1"/>
</dbReference>
<dbReference type="SMART" id="SM00312">
    <property type="entry name" value="PX"/>
    <property type="match status" value="1"/>
</dbReference>
<dbReference type="Pfam" id="PF00787">
    <property type="entry name" value="PX"/>
    <property type="match status" value="1"/>
</dbReference>
<feature type="region of interest" description="Disordered" evidence="2">
    <location>
        <begin position="664"/>
        <end position="701"/>
    </location>
</feature>
<dbReference type="SUPFAM" id="SSF64268">
    <property type="entry name" value="PX domain"/>
    <property type="match status" value="1"/>
</dbReference>